<protein>
    <submittedName>
        <fullName evidence="1">HAD hydrolase domain protein</fullName>
    </submittedName>
</protein>
<dbReference type="NCBIfam" id="TIGR01549">
    <property type="entry name" value="HAD-SF-IA-v1"/>
    <property type="match status" value="1"/>
</dbReference>
<dbReference type="SFLD" id="SFLDG01129">
    <property type="entry name" value="C1.5:_HAD__Beta-PGM__Phosphata"/>
    <property type="match status" value="1"/>
</dbReference>
<dbReference type="SUPFAM" id="SSF56784">
    <property type="entry name" value="HAD-like"/>
    <property type="match status" value="1"/>
</dbReference>
<dbReference type="PRINTS" id="PR00413">
    <property type="entry name" value="HADHALOGNASE"/>
</dbReference>
<gene>
    <name evidence="1" type="ordered locus">TERTU_2098</name>
</gene>
<dbReference type="SFLD" id="SFLDS00003">
    <property type="entry name" value="Haloacid_Dehalogenase"/>
    <property type="match status" value="1"/>
</dbReference>
<keyword evidence="1" id="KW-0378">Hydrolase</keyword>
<evidence type="ECO:0000313" key="2">
    <source>
        <dbReference type="Proteomes" id="UP000009080"/>
    </source>
</evidence>
<dbReference type="KEGG" id="ttu:TERTU_2098"/>
<dbReference type="Gene3D" id="1.10.150.240">
    <property type="entry name" value="Putative phosphatase, domain 2"/>
    <property type="match status" value="1"/>
</dbReference>
<keyword evidence="2" id="KW-1185">Reference proteome</keyword>
<accession>C5BJ94</accession>
<dbReference type="Proteomes" id="UP000009080">
    <property type="component" value="Chromosome"/>
</dbReference>
<dbReference type="InterPro" id="IPR023198">
    <property type="entry name" value="PGP-like_dom2"/>
</dbReference>
<dbReference type="InterPro" id="IPR006439">
    <property type="entry name" value="HAD-SF_hydro_IA"/>
</dbReference>
<dbReference type="InterPro" id="IPR023214">
    <property type="entry name" value="HAD_sf"/>
</dbReference>
<dbReference type="CDD" id="cd02603">
    <property type="entry name" value="HAD_sEH-N_like"/>
    <property type="match status" value="1"/>
</dbReference>
<dbReference type="Gene3D" id="3.40.50.1000">
    <property type="entry name" value="HAD superfamily/HAD-like"/>
    <property type="match status" value="1"/>
</dbReference>
<dbReference type="Pfam" id="PF00702">
    <property type="entry name" value="Hydrolase"/>
    <property type="match status" value="1"/>
</dbReference>
<name>C5BJ94_TERTT</name>
<dbReference type="eggNOG" id="COG1011">
    <property type="taxonomic scope" value="Bacteria"/>
</dbReference>
<dbReference type="InterPro" id="IPR036412">
    <property type="entry name" value="HAD-like_sf"/>
</dbReference>
<dbReference type="STRING" id="377629.TERTU_2098"/>
<organism evidence="1 2">
    <name type="scientific">Teredinibacter turnerae (strain ATCC 39867 / T7901)</name>
    <dbReference type="NCBI Taxonomy" id="377629"/>
    <lineage>
        <taxon>Bacteria</taxon>
        <taxon>Pseudomonadati</taxon>
        <taxon>Pseudomonadota</taxon>
        <taxon>Gammaproteobacteria</taxon>
        <taxon>Cellvibrionales</taxon>
        <taxon>Cellvibrionaceae</taxon>
        <taxon>Teredinibacter</taxon>
    </lineage>
</organism>
<dbReference type="PANTHER" id="PTHR43611">
    <property type="entry name" value="ALPHA-D-GLUCOSE 1-PHOSPHATE PHOSPHATASE"/>
    <property type="match status" value="1"/>
</dbReference>
<dbReference type="PANTHER" id="PTHR43611:SF3">
    <property type="entry name" value="FLAVIN MONONUCLEOTIDE HYDROLASE 1, CHLOROPLATIC"/>
    <property type="match status" value="1"/>
</dbReference>
<evidence type="ECO:0000313" key="1">
    <source>
        <dbReference type="EMBL" id="ACR11926.1"/>
    </source>
</evidence>
<sequence>MHAISTILFDLGGVLLELDGLPIKDSWVDDPIPAEQNWLAWLRSPTVKEFETGQISEEEFVAGVVREFNLKIDEQMFREAFIRWPKSLFTGAAGLLEQLKPQYNLAFFSNTNRLHLPRLLHDLNLASYFNHTYASCEIGLFKPDVESFIYVANDMQVAPEHVLFIDDNQINVEGAVAAGMQGKRAVGLDEVKAVLAEFGLL</sequence>
<dbReference type="AlphaFoldDB" id="C5BJ94"/>
<reference evidence="1 2" key="1">
    <citation type="journal article" date="2009" name="PLoS ONE">
        <title>The complete genome of Teredinibacter turnerae T7901: an intracellular endosymbiont of marine wood-boring bivalves (shipworms).</title>
        <authorList>
            <person name="Yang J.C."/>
            <person name="Madupu R."/>
            <person name="Durkin A.S."/>
            <person name="Ekborg N.A."/>
            <person name="Pedamallu C.S."/>
            <person name="Hostetler J.B."/>
            <person name="Radune D."/>
            <person name="Toms B.S."/>
            <person name="Henrissat B."/>
            <person name="Coutinho P.M."/>
            <person name="Schwarz S."/>
            <person name="Field L."/>
            <person name="Trindade-Silva A.E."/>
            <person name="Soares C.A.G."/>
            <person name="Elshahawi S."/>
            <person name="Hanora A."/>
            <person name="Schmidt E.W."/>
            <person name="Haygood M.G."/>
            <person name="Posfai J."/>
            <person name="Benner J."/>
            <person name="Madinger C."/>
            <person name="Nove J."/>
            <person name="Anton B."/>
            <person name="Chaudhary K."/>
            <person name="Foster J."/>
            <person name="Holman A."/>
            <person name="Kumar S."/>
            <person name="Lessard P.A."/>
            <person name="Luyten Y.A."/>
            <person name="Slatko B."/>
            <person name="Wood N."/>
            <person name="Wu B."/>
            <person name="Teplitski M."/>
            <person name="Mougous J.D."/>
            <person name="Ward N."/>
            <person name="Eisen J.A."/>
            <person name="Badger J.H."/>
            <person name="Distel D.L."/>
        </authorList>
    </citation>
    <scope>NUCLEOTIDE SEQUENCE [LARGE SCALE GENOMIC DNA]</scope>
    <source>
        <strain evidence="2">ATCC 39867 / T7901</strain>
    </source>
</reference>
<dbReference type="GO" id="GO:0016787">
    <property type="term" value="F:hydrolase activity"/>
    <property type="evidence" value="ECO:0007669"/>
    <property type="project" value="UniProtKB-KW"/>
</dbReference>
<dbReference type="HOGENOM" id="CLU_045011_9_5_6"/>
<proteinExistence type="predicted"/>
<dbReference type="NCBIfam" id="TIGR01509">
    <property type="entry name" value="HAD-SF-IA-v3"/>
    <property type="match status" value="1"/>
</dbReference>
<dbReference type="OrthoDB" id="9797415at2"/>
<dbReference type="EMBL" id="CP001614">
    <property type="protein sequence ID" value="ACR11926.1"/>
    <property type="molecule type" value="Genomic_DNA"/>
</dbReference>
<dbReference type="RefSeq" id="WP_015818038.1">
    <property type="nucleotide sequence ID" value="NC_012997.1"/>
</dbReference>